<reference evidence="1" key="1">
    <citation type="submission" date="2020-01" db="EMBL/GenBank/DDBJ databases">
        <authorList>
            <person name="Meier V. D."/>
            <person name="Meier V D."/>
        </authorList>
    </citation>
    <scope>NUCLEOTIDE SEQUENCE</scope>
    <source>
        <strain evidence="1">HLG_WM_MAG_12</strain>
    </source>
</reference>
<keyword evidence="1" id="KW-0032">Aminotransferase</keyword>
<dbReference type="InterPro" id="IPR036038">
    <property type="entry name" value="Aminotransferase-like"/>
</dbReference>
<dbReference type="AlphaFoldDB" id="A0A6S6TF60"/>
<dbReference type="SUPFAM" id="SSF56752">
    <property type="entry name" value="D-aminoacid aminotransferase-like PLP-dependent enzymes"/>
    <property type="match status" value="1"/>
</dbReference>
<gene>
    <name evidence="1" type="ORF">HELGO_WM25316</name>
</gene>
<dbReference type="InterPro" id="IPR001544">
    <property type="entry name" value="Aminotrans_IV"/>
</dbReference>
<dbReference type="GO" id="GO:0008483">
    <property type="term" value="F:transaminase activity"/>
    <property type="evidence" value="ECO:0007669"/>
    <property type="project" value="UniProtKB-KW"/>
</dbReference>
<protein>
    <submittedName>
        <fullName evidence="1">Branched-chain amino acid aminotransferase</fullName>
    </submittedName>
</protein>
<dbReference type="InterPro" id="IPR043132">
    <property type="entry name" value="BCAT-like_C"/>
</dbReference>
<accession>A0A6S6TF60</accession>
<dbReference type="Pfam" id="PF01063">
    <property type="entry name" value="Aminotran_4"/>
    <property type="match status" value="1"/>
</dbReference>
<dbReference type="EMBL" id="CACVAW010000064">
    <property type="protein sequence ID" value="CAA6815067.1"/>
    <property type="molecule type" value="Genomic_DNA"/>
</dbReference>
<sequence length="109" mass="12925">MTDDLLEYNYKYIDRKDIDIVRDDFDEVIFIKNNLVTDSSIANIAIKYNDIWITPKIPLLKGTMRESLLFQKKIKLSDITKEMLLESKEIAFMNAMVEFRVISDYDLYT</sequence>
<organism evidence="1">
    <name type="scientific">uncultured Campylobacterales bacterium</name>
    <dbReference type="NCBI Taxonomy" id="352960"/>
    <lineage>
        <taxon>Bacteria</taxon>
        <taxon>Pseudomonadati</taxon>
        <taxon>Campylobacterota</taxon>
        <taxon>Epsilonproteobacteria</taxon>
        <taxon>Campylobacterales</taxon>
        <taxon>environmental samples</taxon>
    </lineage>
</organism>
<name>A0A6S6TF60_9BACT</name>
<evidence type="ECO:0000313" key="1">
    <source>
        <dbReference type="EMBL" id="CAA6815067.1"/>
    </source>
</evidence>
<keyword evidence="1" id="KW-0808">Transferase</keyword>
<proteinExistence type="predicted"/>
<dbReference type="Gene3D" id="3.20.10.10">
    <property type="entry name" value="D-amino Acid Aminotransferase, subunit A, domain 2"/>
    <property type="match status" value="1"/>
</dbReference>